<protein>
    <recommendedName>
        <fullName evidence="3">GP-PDE domain-containing protein</fullName>
    </recommendedName>
</protein>
<dbReference type="GO" id="GO:0006629">
    <property type="term" value="P:lipid metabolic process"/>
    <property type="evidence" value="ECO:0007669"/>
    <property type="project" value="InterPro"/>
</dbReference>
<sequence length="314" mass="35950">MRSYLTRLLIVIQFVIIIFGLLQNENRAFLKQLFLRSDAVLFNGSLYRLYLHQQKPRDSMLVASHAVDDYSWLGAEPFLVIAHGLGPKLYGGDNTIKTLVKGRERGFRVYEVDISLTADNVLVCYHGGDETEINAMRYADYLAVCRSKGQDPCRFDDIVSYARKNPAVSFVLDVKNRFYDAYGMIRNAVGDQNLGKSFIPQVYDFEQLPFIRKDGLFAGEIFTSYRSALTNRQIFDYSKKYDVKVITLTLQRFVEQKGDFPRDLVILTHPVNDPFIAADVKKLGARGIYTSYITHRSIPELFTSALFFTPLKQV</sequence>
<organism evidence="1 2">
    <name type="scientific">Geotalea uraniireducens (strain Rf4)</name>
    <name type="common">Geobacter uraniireducens</name>
    <dbReference type="NCBI Taxonomy" id="351605"/>
    <lineage>
        <taxon>Bacteria</taxon>
        <taxon>Pseudomonadati</taxon>
        <taxon>Thermodesulfobacteriota</taxon>
        <taxon>Desulfuromonadia</taxon>
        <taxon>Geobacterales</taxon>
        <taxon>Geobacteraceae</taxon>
        <taxon>Geotalea</taxon>
    </lineage>
</organism>
<dbReference type="RefSeq" id="WP_011940005.1">
    <property type="nucleotide sequence ID" value="NC_009483.1"/>
</dbReference>
<evidence type="ECO:0000313" key="2">
    <source>
        <dbReference type="Proteomes" id="UP000006695"/>
    </source>
</evidence>
<dbReference type="OrthoDB" id="5506679at2"/>
<dbReference type="AlphaFoldDB" id="A5G6C2"/>
<dbReference type="HOGENOM" id="CLU_884985_0_0_7"/>
<dbReference type="InterPro" id="IPR017946">
    <property type="entry name" value="PLC-like_Pdiesterase_TIM-brl"/>
</dbReference>
<dbReference type="Proteomes" id="UP000006695">
    <property type="component" value="Chromosome"/>
</dbReference>
<dbReference type="Gene3D" id="3.20.20.190">
    <property type="entry name" value="Phosphatidylinositol (PI) phosphodiesterase"/>
    <property type="match status" value="1"/>
</dbReference>
<dbReference type="GO" id="GO:0008081">
    <property type="term" value="F:phosphoric diester hydrolase activity"/>
    <property type="evidence" value="ECO:0007669"/>
    <property type="project" value="InterPro"/>
</dbReference>
<keyword evidence="2" id="KW-1185">Reference proteome</keyword>
<dbReference type="STRING" id="351605.Gura_3179"/>
<accession>A5G6C2</accession>
<dbReference type="EMBL" id="CP000698">
    <property type="protein sequence ID" value="ABQ27340.1"/>
    <property type="molecule type" value="Genomic_DNA"/>
</dbReference>
<evidence type="ECO:0008006" key="3">
    <source>
        <dbReference type="Google" id="ProtNLM"/>
    </source>
</evidence>
<proteinExistence type="predicted"/>
<gene>
    <name evidence="1" type="ordered locus">Gura_3179</name>
</gene>
<dbReference type="SUPFAM" id="SSF51695">
    <property type="entry name" value="PLC-like phosphodiesterases"/>
    <property type="match status" value="1"/>
</dbReference>
<dbReference type="KEGG" id="gur:Gura_3179"/>
<reference evidence="1 2" key="1">
    <citation type="submission" date="2007-05" db="EMBL/GenBank/DDBJ databases">
        <title>Complete sequence of Geobacter uraniireducens Rf4.</title>
        <authorList>
            <consortium name="US DOE Joint Genome Institute"/>
            <person name="Copeland A."/>
            <person name="Lucas S."/>
            <person name="Lapidus A."/>
            <person name="Barry K."/>
            <person name="Detter J.C."/>
            <person name="Glavina del Rio T."/>
            <person name="Hammon N."/>
            <person name="Israni S."/>
            <person name="Dalin E."/>
            <person name="Tice H."/>
            <person name="Pitluck S."/>
            <person name="Chertkov O."/>
            <person name="Brettin T."/>
            <person name="Bruce D."/>
            <person name="Han C."/>
            <person name="Schmutz J."/>
            <person name="Larimer F."/>
            <person name="Land M."/>
            <person name="Hauser L."/>
            <person name="Kyrpides N."/>
            <person name="Mikhailova N."/>
            <person name="Shelobolina E."/>
            <person name="Aklujkar M."/>
            <person name="Lovley D."/>
            <person name="Richardson P."/>
        </authorList>
    </citation>
    <scope>NUCLEOTIDE SEQUENCE [LARGE SCALE GENOMIC DNA]</scope>
    <source>
        <strain evidence="2">ATCC BAA-1134 / JCM 13001 / Rf4</strain>
    </source>
</reference>
<evidence type="ECO:0000313" key="1">
    <source>
        <dbReference type="EMBL" id="ABQ27340.1"/>
    </source>
</evidence>
<name>A5G6C2_GEOUR</name>